<evidence type="ECO:0000259" key="2">
    <source>
        <dbReference type="Pfam" id="PF07589"/>
    </source>
</evidence>
<dbReference type="EMBL" id="JACEZT010000015">
    <property type="protein sequence ID" value="MBA5639363.1"/>
    <property type="molecule type" value="Genomic_DNA"/>
</dbReference>
<evidence type="ECO:0000313" key="4">
    <source>
        <dbReference type="Proteomes" id="UP000534388"/>
    </source>
</evidence>
<sequence length="212" mass="21717">MKLKRIATSLTIATAFLCGAAHADTTYTNTGVIGSPIYSMGAPDTTSYGEFFTAPGGVLKSFTFQALSGVSGNVDLTIAAWDGSKPVGPALYTSAPISYNGGVQYLGANGINLTLTAGTNYIAYLTVAGVASPMSEVSIAGSNSDGGLGGGFRFLNSAGTDPLTLQTPWSSWYVPAMAYTATFAPAVPEPETYGMMLAGLALVGVLARRKRA</sequence>
<dbReference type="NCBIfam" id="TIGR02595">
    <property type="entry name" value="PEP_CTERM"/>
    <property type="match status" value="1"/>
</dbReference>
<dbReference type="InterPro" id="IPR013424">
    <property type="entry name" value="Ice-binding_C"/>
</dbReference>
<feature type="signal peptide" evidence="1">
    <location>
        <begin position="1"/>
        <end position="23"/>
    </location>
</feature>
<dbReference type="AlphaFoldDB" id="A0A7W2EVE8"/>
<feature type="chain" id="PRO_5030573538" evidence="1">
    <location>
        <begin position="24"/>
        <end position="212"/>
    </location>
</feature>
<accession>A0A7W2EVE8</accession>
<comment type="caution">
    <text evidence="3">The sequence shown here is derived from an EMBL/GenBank/DDBJ whole genome shotgun (WGS) entry which is preliminary data.</text>
</comment>
<protein>
    <submittedName>
        <fullName evidence="3">PEP-CTERM sorting domain-containing protein</fullName>
    </submittedName>
</protein>
<reference evidence="3 4" key="1">
    <citation type="submission" date="2020-07" db="EMBL/GenBank/DDBJ databases">
        <title>Novel species isolated from subtropical streams in China.</title>
        <authorList>
            <person name="Lu H."/>
        </authorList>
    </citation>
    <scope>NUCLEOTIDE SEQUENCE [LARGE SCALE GENOMIC DNA]</scope>
    <source>
        <strain evidence="3 4">LX20W</strain>
    </source>
</reference>
<dbReference type="Pfam" id="PF07589">
    <property type="entry name" value="PEP-CTERM"/>
    <property type="match status" value="1"/>
</dbReference>
<gene>
    <name evidence="3" type="ORF">H3H37_20070</name>
</gene>
<dbReference type="Proteomes" id="UP000534388">
    <property type="component" value="Unassembled WGS sequence"/>
</dbReference>
<name>A0A7W2EVE8_9BURK</name>
<evidence type="ECO:0000256" key="1">
    <source>
        <dbReference type="SAM" id="SignalP"/>
    </source>
</evidence>
<evidence type="ECO:0000313" key="3">
    <source>
        <dbReference type="EMBL" id="MBA5639363.1"/>
    </source>
</evidence>
<keyword evidence="4" id="KW-1185">Reference proteome</keyword>
<feature type="domain" description="Ice-binding protein C-terminal" evidence="2">
    <location>
        <begin position="186"/>
        <end position="210"/>
    </location>
</feature>
<dbReference type="RefSeq" id="WP_182165819.1">
    <property type="nucleotide sequence ID" value="NZ_JACEZT010000015.1"/>
</dbReference>
<keyword evidence="1" id="KW-0732">Signal</keyword>
<organism evidence="3 4">
    <name type="scientific">Rugamonas brunnea</name>
    <dbReference type="NCBI Taxonomy" id="2758569"/>
    <lineage>
        <taxon>Bacteria</taxon>
        <taxon>Pseudomonadati</taxon>
        <taxon>Pseudomonadota</taxon>
        <taxon>Betaproteobacteria</taxon>
        <taxon>Burkholderiales</taxon>
        <taxon>Oxalobacteraceae</taxon>
        <taxon>Telluria group</taxon>
        <taxon>Rugamonas</taxon>
    </lineage>
</organism>
<proteinExistence type="predicted"/>